<feature type="domain" description="HTH gntR-type" evidence="4">
    <location>
        <begin position="10"/>
        <end position="78"/>
    </location>
</feature>
<dbReference type="AlphaFoldDB" id="E0NP72"/>
<dbReference type="HOGENOM" id="CLU_017584_10_1_9"/>
<evidence type="ECO:0000259" key="4">
    <source>
        <dbReference type="PROSITE" id="PS50949"/>
    </source>
</evidence>
<name>E0NP72_9FIRM</name>
<dbReference type="SMART" id="SM00345">
    <property type="entry name" value="HTH_GNTR"/>
    <property type="match status" value="1"/>
</dbReference>
<dbReference type="eggNOG" id="COG1725">
    <property type="taxonomic scope" value="Bacteria"/>
</dbReference>
<dbReference type="PROSITE" id="PS50949">
    <property type="entry name" value="HTH_GNTR"/>
    <property type="match status" value="1"/>
</dbReference>
<dbReference type="InterPro" id="IPR000524">
    <property type="entry name" value="Tscrpt_reg_HTH_GntR"/>
</dbReference>
<evidence type="ECO:0000256" key="3">
    <source>
        <dbReference type="ARBA" id="ARBA00023163"/>
    </source>
</evidence>
<reference evidence="5 6" key="1">
    <citation type="submission" date="2010-07" db="EMBL/GenBank/DDBJ databases">
        <authorList>
            <person name="Muzny D."/>
            <person name="Qin X."/>
            <person name="Deng J."/>
            <person name="Jiang H."/>
            <person name="Liu Y."/>
            <person name="Qu J."/>
            <person name="Song X.-Z."/>
            <person name="Zhang L."/>
            <person name="Thornton R."/>
            <person name="Coyle M."/>
            <person name="Francisco L."/>
            <person name="Jackson L."/>
            <person name="Javaid M."/>
            <person name="Korchina V."/>
            <person name="Kovar C."/>
            <person name="Mata R."/>
            <person name="Mathew T."/>
            <person name="Ngo R."/>
            <person name="Nguyen L."/>
            <person name="Nguyen N."/>
            <person name="Okwuonu G."/>
            <person name="Ongeri F."/>
            <person name="Pham C."/>
            <person name="Simmons D."/>
            <person name="Wilczek-Boney K."/>
            <person name="Hale W."/>
            <person name="Jakkamsetti A."/>
            <person name="Pham P."/>
            <person name="Ruth R."/>
            <person name="San Lucas F."/>
            <person name="Warren J."/>
            <person name="Zhang J."/>
            <person name="Zhao Z."/>
            <person name="Zhou C."/>
            <person name="Zhu D."/>
            <person name="Lee S."/>
            <person name="Bess C."/>
            <person name="Blankenburg K."/>
            <person name="Forbes L."/>
            <person name="Fu Q."/>
            <person name="Gubbala S."/>
            <person name="Hirani K."/>
            <person name="Jayaseelan J.C."/>
            <person name="Lara F."/>
            <person name="Munidasa M."/>
            <person name="Palculict T."/>
            <person name="Patil S."/>
            <person name="Pu L.-L."/>
            <person name="Saada N."/>
            <person name="Tang L."/>
            <person name="Weissenberger G."/>
            <person name="Zhu Y."/>
            <person name="Hemphill L."/>
            <person name="Shang Y."/>
            <person name="Youmans B."/>
            <person name="Ayvaz T."/>
            <person name="Ross M."/>
            <person name="Santibanez J."/>
            <person name="Aqrawi P."/>
            <person name="Gross S."/>
            <person name="Joshi V."/>
            <person name="Fowler G."/>
            <person name="Nazareth L."/>
            <person name="Reid J."/>
            <person name="Worley K."/>
            <person name="Petrosino J."/>
            <person name="Highlander S."/>
            <person name="Gibbs R."/>
        </authorList>
    </citation>
    <scope>NUCLEOTIDE SEQUENCE [LARGE SCALE GENOMIC DNA]</scope>
    <source>
        <strain evidence="5 6">ATCC BAA-1640</strain>
    </source>
</reference>
<dbReference type="OrthoDB" id="9808770at2"/>
<protein>
    <submittedName>
        <fullName evidence="5">Transcriptional regulator, GntR family</fullName>
    </submittedName>
</protein>
<keyword evidence="1" id="KW-0805">Transcription regulation</keyword>
<evidence type="ECO:0000313" key="6">
    <source>
        <dbReference type="Proteomes" id="UP000003280"/>
    </source>
</evidence>
<dbReference type="InterPro" id="IPR036390">
    <property type="entry name" value="WH_DNA-bd_sf"/>
</dbReference>
<dbReference type="PANTHER" id="PTHR38445:SF9">
    <property type="entry name" value="HTH-TYPE TRANSCRIPTIONAL REPRESSOR YTRA"/>
    <property type="match status" value="1"/>
</dbReference>
<dbReference type="Gene3D" id="1.10.10.10">
    <property type="entry name" value="Winged helix-like DNA-binding domain superfamily/Winged helix DNA-binding domain"/>
    <property type="match status" value="1"/>
</dbReference>
<comment type="caution">
    <text evidence="5">The sequence shown here is derived from an EMBL/GenBank/DDBJ whole genome shotgun (WGS) entry which is preliminary data.</text>
</comment>
<keyword evidence="2" id="KW-0238">DNA-binding</keyword>
<dbReference type="EMBL" id="AEEH01000053">
    <property type="protein sequence ID" value="EFM24540.1"/>
    <property type="molecule type" value="Genomic_DNA"/>
</dbReference>
<dbReference type="CDD" id="cd07377">
    <property type="entry name" value="WHTH_GntR"/>
    <property type="match status" value="1"/>
</dbReference>
<dbReference type="STRING" id="862517.HMPREF9225_1961"/>
<accession>E0NP72</accession>
<dbReference type="GO" id="GO:0003677">
    <property type="term" value="F:DNA binding"/>
    <property type="evidence" value="ECO:0007669"/>
    <property type="project" value="UniProtKB-KW"/>
</dbReference>
<evidence type="ECO:0000256" key="1">
    <source>
        <dbReference type="ARBA" id="ARBA00023015"/>
    </source>
</evidence>
<dbReference type="InterPro" id="IPR036388">
    <property type="entry name" value="WH-like_DNA-bd_sf"/>
</dbReference>
<evidence type="ECO:0000313" key="5">
    <source>
        <dbReference type="EMBL" id="EFM24540.1"/>
    </source>
</evidence>
<gene>
    <name evidence="5" type="primary">gntR3</name>
    <name evidence="5" type="ORF">HMPREF9225_1961</name>
</gene>
<dbReference type="SUPFAM" id="SSF46785">
    <property type="entry name" value="Winged helix' DNA-binding domain"/>
    <property type="match status" value="1"/>
</dbReference>
<keyword evidence="6" id="KW-1185">Reference proteome</keyword>
<organism evidence="5 6">
    <name type="scientific">Peptoniphilus duerdenii ATCC BAA-1640</name>
    <dbReference type="NCBI Taxonomy" id="862517"/>
    <lineage>
        <taxon>Bacteria</taxon>
        <taxon>Bacillati</taxon>
        <taxon>Bacillota</taxon>
        <taxon>Tissierellia</taxon>
        <taxon>Tissierellales</taxon>
        <taxon>Peptoniphilaceae</taxon>
        <taxon>Peptoniphilus</taxon>
    </lineage>
</organism>
<proteinExistence type="predicted"/>
<keyword evidence="3" id="KW-0804">Transcription</keyword>
<dbReference type="GO" id="GO:0003700">
    <property type="term" value="F:DNA-binding transcription factor activity"/>
    <property type="evidence" value="ECO:0007669"/>
    <property type="project" value="InterPro"/>
</dbReference>
<evidence type="ECO:0000256" key="2">
    <source>
        <dbReference type="ARBA" id="ARBA00023125"/>
    </source>
</evidence>
<sequence>MFNINLKSSVPIYKQIVDSIRDSIVKGMFLEGDKLPSVREMAKLLLVNESTVQRAYRELESMGVIKTIVGRGTFIEFDKSRELLEKENVKRKIASVFKEAIYHELSLEDIEEIYRNVEKEAESNATNK</sequence>
<dbReference type="PANTHER" id="PTHR38445">
    <property type="entry name" value="HTH-TYPE TRANSCRIPTIONAL REPRESSOR YTRA"/>
    <property type="match status" value="1"/>
</dbReference>
<dbReference type="Proteomes" id="UP000003280">
    <property type="component" value="Unassembled WGS sequence"/>
</dbReference>
<dbReference type="Pfam" id="PF00392">
    <property type="entry name" value="GntR"/>
    <property type="match status" value="1"/>
</dbReference>
<dbReference type="RefSeq" id="WP_008902736.1">
    <property type="nucleotide sequence ID" value="NZ_GL397071.1"/>
</dbReference>